<dbReference type="GO" id="GO:0009029">
    <property type="term" value="F:lipid-A 4'-kinase activity"/>
    <property type="evidence" value="ECO:0007669"/>
    <property type="project" value="UniProtKB-UniRule"/>
</dbReference>
<evidence type="ECO:0000313" key="14">
    <source>
        <dbReference type="EMBL" id="OBS10865.1"/>
    </source>
</evidence>
<dbReference type="HAMAP" id="MF_00409">
    <property type="entry name" value="LpxK"/>
    <property type="match status" value="1"/>
</dbReference>
<dbReference type="RefSeq" id="WP_065089185.1">
    <property type="nucleotide sequence ID" value="NZ_JQSG02000001.1"/>
</dbReference>
<evidence type="ECO:0000256" key="3">
    <source>
        <dbReference type="ARBA" id="ARBA00012071"/>
    </source>
</evidence>
<feature type="binding site" evidence="13">
    <location>
        <begin position="58"/>
        <end position="65"/>
    </location>
    <ligand>
        <name>ATP</name>
        <dbReference type="ChEBI" id="CHEBI:30616"/>
    </ligand>
</feature>
<evidence type="ECO:0000256" key="10">
    <source>
        <dbReference type="ARBA" id="ARBA00022840"/>
    </source>
</evidence>
<evidence type="ECO:0000256" key="1">
    <source>
        <dbReference type="ARBA" id="ARBA00002274"/>
    </source>
</evidence>
<evidence type="ECO:0000256" key="13">
    <source>
        <dbReference type="HAMAP-Rule" id="MF_00409"/>
    </source>
</evidence>
<dbReference type="InterPro" id="IPR027417">
    <property type="entry name" value="P-loop_NTPase"/>
</dbReference>
<evidence type="ECO:0000313" key="15">
    <source>
        <dbReference type="Proteomes" id="UP000029273"/>
    </source>
</evidence>
<dbReference type="GO" id="GO:0009244">
    <property type="term" value="P:lipopolysaccharide core region biosynthetic process"/>
    <property type="evidence" value="ECO:0007669"/>
    <property type="project" value="TreeGrafter"/>
</dbReference>
<evidence type="ECO:0000256" key="6">
    <source>
        <dbReference type="ARBA" id="ARBA00022556"/>
    </source>
</evidence>
<comment type="pathway">
    <text evidence="2 13">Glycolipid biosynthesis; lipid IV(A) biosynthesis; lipid IV(A) from (3R)-3-hydroxytetradecanoyl-[acyl-carrier-protein] and UDP-N-acetyl-alpha-D-glucosamine: step 6/6.</text>
</comment>
<accession>A0A1A6C8J0</accession>
<dbReference type="NCBIfam" id="TIGR00682">
    <property type="entry name" value="lpxK"/>
    <property type="match status" value="1"/>
</dbReference>
<comment type="caution">
    <text evidence="14">The sequence shown here is derived from an EMBL/GenBank/DDBJ whole genome shotgun (WGS) entry which is preliminary data.</text>
</comment>
<gene>
    <name evidence="13" type="primary">lpxK</name>
    <name evidence="14" type="ORF">Thpro_020581</name>
</gene>
<dbReference type="EC" id="2.7.1.130" evidence="3 13"/>
<dbReference type="PANTHER" id="PTHR42724">
    <property type="entry name" value="TETRAACYLDISACCHARIDE 4'-KINASE"/>
    <property type="match status" value="1"/>
</dbReference>
<evidence type="ECO:0000256" key="8">
    <source>
        <dbReference type="ARBA" id="ARBA00022741"/>
    </source>
</evidence>
<dbReference type="PANTHER" id="PTHR42724:SF1">
    <property type="entry name" value="TETRAACYLDISACCHARIDE 4'-KINASE, MITOCHONDRIAL-RELATED"/>
    <property type="match status" value="1"/>
</dbReference>
<evidence type="ECO:0000256" key="11">
    <source>
        <dbReference type="ARBA" id="ARBA00023098"/>
    </source>
</evidence>
<keyword evidence="5 13" id="KW-0444">Lipid biosynthesis</keyword>
<evidence type="ECO:0000256" key="5">
    <source>
        <dbReference type="ARBA" id="ARBA00022516"/>
    </source>
</evidence>
<dbReference type="SUPFAM" id="SSF52540">
    <property type="entry name" value="P-loop containing nucleoside triphosphate hydrolases"/>
    <property type="match status" value="1"/>
</dbReference>
<name>A0A1A6C8J0_9GAMM</name>
<dbReference type="GO" id="GO:0009245">
    <property type="term" value="P:lipid A biosynthetic process"/>
    <property type="evidence" value="ECO:0007669"/>
    <property type="project" value="UniProtKB-UniRule"/>
</dbReference>
<dbReference type="Proteomes" id="UP000029273">
    <property type="component" value="Unassembled WGS sequence"/>
</dbReference>
<dbReference type="AlphaFoldDB" id="A0A1A6C8J0"/>
<dbReference type="GO" id="GO:0005886">
    <property type="term" value="C:plasma membrane"/>
    <property type="evidence" value="ECO:0007669"/>
    <property type="project" value="TreeGrafter"/>
</dbReference>
<dbReference type="GO" id="GO:0005524">
    <property type="term" value="F:ATP binding"/>
    <property type="evidence" value="ECO:0007669"/>
    <property type="project" value="UniProtKB-UniRule"/>
</dbReference>
<reference evidence="14 15" key="1">
    <citation type="journal article" date="2014" name="Genome Announc.">
        <title>Draft Genome Sequence of the Iron-Oxidizing, Acidophilic, and Halotolerant 'Thiobacillus prosperus' Type Strain DSM 5130.</title>
        <authorList>
            <person name="Ossandon F.J."/>
            <person name="Cardenas J.P."/>
            <person name="Corbett M."/>
            <person name="Quatrini R."/>
            <person name="Holmes D.S."/>
            <person name="Watkin E."/>
        </authorList>
    </citation>
    <scope>NUCLEOTIDE SEQUENCE [LARGE SCALE GENOMIC DNA]</scope>
    <source>
        <strain evidence="14 15">DSM 5130</strain>
    </source>
</reference>
<protein>
    <recommendedName>
        <fullName evidence="4 13">Tetraacyldisaccharide 4'-kinase</fullName>
        <ecNumber evidence="3 13">2.7.1.130</ecNumber>
    </recommendedName>
    <alternativeName>
        <fullName evidence="12 13">Lipid A 4'-kinase</fullName>
    </alternativeName>
</protein>
<keyword evidence="15" id="KW-1185">Reference proteome</keyword>
<comment type="function">
    <text evidence="1 13">Transfers the gamma-phosphate of ATP to the 4'-position of a tetraacyldisaccharide 1-phosphate intermediate (termed DS-1-P) to form tetraacyldisaccharide 1,4'-bis-phosphate (lipid IVA).</text>
</comment>
<evidence type="ECO:0000256" key="7">
    <source>
        <dbReference type="ARBA" id="ARBA00022679"/>
    </source>
</evidence>
<sequence>MALQQYIEAFWHSDGLVSRLMLPLSRLYAGVARQRRQRALEAPPPRWPVPVIVVGNITVGGTGKTPMVIWLVEWLRAQGLRAGVVSRGYGGRAGRHDPHRVMNTDDPGEVGDEPLLIATRTNVPVVVGRARAKAVRMLLSGDACDVVVSDDGLQHYALARDIEIAMLDGRRRLGNGRCLPAGPLREPEDRLQTVDWVVVSDGAAQAGEYAMMLKLGDARRIDPSSDETRALAAFRGQTVHALAGIGNPQRFFSALEGAGLNIIRHPLPDHHRIAPSDLDFGDTRPILMTEKDAVKCRTFASKRAWAVPVDAVPDPEFVDALSERLRSV</sequence>
<comment type="similarity">
    <text evidence="13">Belongs to the LpxK family.</text>
</comment>
<keyword evidence="10 13" id="KW-0067">ATP-binding</keyword>
<keyword evidence="11 13" id="KW-0443">Lipid metabolism</keyword>
<proteinExistence type="inferred from homology"/>
<keyword evidence="9 13" id="KW-0418">Kinase</keyword>
<evidence type="ECO:0000256" key="12">
    <source>
        <dbReference type="ARBA" id="ARBA00029757"/>
    </source>
</evidence>
<keyword evidence="7 13" id="KW-0808">Transferase</keyword>
<evidence type="ECO:0000256" key="9">
    <source>
        <dbReference type="ARBA" id="ARBA00022777"/>
    </source>
</evidence>
<dbReference type="UniPathway" id="UPA00359">
    <property type="reaction ID" value="UER00482"/>
</dbReference>
<dbReference type="EMBL" id="JQSG02000001">
    <property type="protein sequence ID" value="OBS10865.1"/>
    <property type="molecule type" value="Genomic_DNA"/>
</dbReference>
<keyword evidence="6 13" id="KW-0441">Lipid A biosynthesis</keyword>
<comment type="catalytic activity">
    <reaction evidence="13">
        <text>a lipid A disaccharide + ATP = a lipid IVA + ADP + H(+)</text>
        <dbReference type="Rhea" id="RHEA:67840"/>
        <dbReference type="ChEBI" id="CHEBI:15378"/>
        <dbReference type="ChEBI" id="CHEBI:30616"/>
        <dbReference type="ChEBI" id="CHEBI:176343"/>
        <dbReference type="ChEBI" id="CHEBI:176425"/>
        <dbReference type="ChEBI" id="CHEBI:456216"/>
        <dbReference type="EC" id="2.7.1.130"/>
    </reaction>
</comment>
<dbReference type="Pfam" id="PF02606">
    <property type="entry name" value="LpxK"/>
    <property type="match status" value="1"/>
</dbReference>
<keyword evidence="8 13" id="KW-0547">Nucleotide-binding</keyword>
<organism evidence="14 15">
    <name type="scientific">Acidihalobacter prosperus</name>
    <dbReference type="NCBI Taxonomy" id="160660"/>
    <lineage>
        <taxon>Bacteria</taxon>
        <taxon>Pseudomonadati</taxon>
        <taxon>Pseudomonadota</taxon>
        <taxon>Gammaproteobacteria</taxon>
        <taxon>Chromatiales</taxon>
        <taxon>Ectothiorhodospiraceae</taxon>
        <taxon>Acidihalobacter</taxon>
    </lineage>
</organism>
<evidence type="ECO:0000256" key="4">
    <source>
        <dbReference type="ARBA" id="ARBA00016436"/>
    </source>
</evidence>
<dbReference type="InterPro" id="IPR003758">
    <property type="entry name" value="LpxK"/>
</dbReference>
<evidence type="ECO:0000256" key="2">
    <source>
        <dbReference type="ARBA" id="ARBA00004870"/>
    </source>
</evidence>
<dbReference type="OrthoDB" id="9766423at2"/>